<feature type="coiled-coil region" evidence="5">
    <location>
        <begin position="800"/>
        <end position="845"/>
    </location>
</feature>
<accession>A0A934S0R3</accession>
<dbReference type="InterPro" id="IPR036890">
    <property type="entry name" value="HATPase_C_sf"/>
</dbReference>
<dbReference type="InterPro" id="IPR011123">
    <property type="entry name" value="Y_Y_Y"/>
</dbReference>
<dbReference type="InterPro" id="IPR003661">
    <property type="entry name" value="HisK_dim/P_dom"/>
</dbReference>
<dbReference type="GO" id="GO:0000155">
    <property type="term" value="F:phosphorelay sensor kinase activity"/>
    <property type="evidence" value="ECO:0007669"/>
    <property type="project" value="InterPro"/>
</dbReference>
<keyword evidence="5" id="KW-0175">Coiled coil</keyword>
<dbReference type="InterPro" id="IPR004358">
    <property type="entry name" value="Sig_transdc_His_kin-like_C"/>
</dbReference>
<comment type="caution">
    <text evidence="9">The sequence shown here is derived from an EMBL/GenBank/DDBJ whole genome shotgun (WGS) entry which is preliminary data.</text>
</comment>
<evidence type="ECO:0000256" key="3">
    <source>
        <dbReference type="ARBA" id="ARBA00022553"/>
    </source>
</evidence>
<dbReference type="InterPro" id="IPR013783">
    <property type="entry name" value="Ig-like_fold"/>
</dbReference>
<evidence type="ECO:0000259" key="8">
    <source>
        <dbReference type="PROSITE" id="PS50110"/>
    </source>
</evidence>
<dbReference type="RefSeq" id="WP_200357093.1">
    <property type="nucleotide sequence ID" value="NZ_JAENIL010000037.1"/>
</dbReference>
<dbReference type="Pfam" id="PF02518">
    <property type="entry name" value="HATPase_c"/>
    <property type="match status" value="1"/>
</dbReference>
<feature type="signal peptide" evidence="6">
    <location>
        <begin position="1"/>
        <end position="20"/>
    </location>
</feature>
<organism evidence="9 10">
    <name type="scientific">Pelagicoccus mobilis</name>
    <dbReference type="NCBI Taxonomy" id="415221"/>
    <lineage>
        <taxon>Bacteria</taxon>
        <taxon>Pseudomonadati</taxon>
        <taxon>Verrucomicrobiota</taxon>
        <taxon>Opitutia</taxon>
        <taxon>Puniceicoccales</taxon>
        <taxon>Pelagicoccaceae</taxon>
        <taxon>Pelagicoccus</taxon>
    </lineage>
</organism>
<evidence type="ECO:0000256" key="5">
    <source>
        <dbReference type="SAM" id="Coils"/>
    </source>
</evidence>
<dbReference type="Gene3D" id="2.60.40.10">
    <property type="entry name" value="Immunoglobulins"/>
    <property type="match status" value="1"/>
</dbReference>
<dbReference type="InterPro" id="IPR005467">
    <property type="entry name" value="His_kinase_dom"/>
</dbReference>
<dbReference type="SMART" id="SM00387">
    <property type="entry name" value="HATPase_c"/>
    <property type="match status" value="1"/>
</dbReference>
<dbReference type="PROSITE" id="PS50109">
    <property type="entry name" value="HIS_KIN"/>
    <property type="match status" value="1"/>
</dbReference>
<dbReference type="Gene3D" id="3.40.50.2300">
    <property type="match status" value="1"/>
</dbReference>
<dbReference type="CDD" id="cd17546">
    <property type="entry name" value="REC_hyHK_CKI1_RcsC-like"/>
    <property type="match status" value="1"/>
</dbReference>
<evidence type="ECO:0000259" key="7">
    <source>
        <dbReference type="PROSITE" id="PS50109"/>
    </source>
</evidence>
<comment type="catalytic activity">
    <reaction evidence="1">
        <text>ATP + protein L-histidine = ADP + protein N-phospho-L-histidine.</text>
        <dbReference type="EC" id="2.7.13.3"/>
    </reaction>
</comment>
<dbReference type="InterPro" id="IPR036097">
    <property type="entry name" value="HisK_dim/P_sf"/>
</dbReference>
<dbReference type="CDD" id="cd00082">
    <property type="entry name" value="HisKA"/>
    <property type="match status" value="1"/>
</dbReference>
<dbReference type="Gene3D" id="2.130.10.10">
    <property type="entry name" value="YVTN repeat-like/Quinoprotein amine dehydrogenase"/>
    <property type="match status" value="2"/>
</dbReference>
<dbReference type="Proteomes" id="UP000617628">
    <property type="component" value="Unassembled WGS sequence"/>
</dbReference>
<dbReference type="SMART" id="SM00448">
    <property type="entry name" value="REC"/>
    <property type="match status" value="1"/>
</dbReference>
<dbReference type="Gene3D" id="3.30.565.10">
    <property type="entry name" value="Histidine kinase-like ATPase, C-terminal domain"/>
    <property type="match status" value="1"/>
</dbReference>
<dbReference type="InterPro" id="IPR001789">
    <property type="entry name" value="Sig_transdc_resp-reg_receiver"/>
</dbReference>
<dbReference type="Pfam" id="PF00512">
    <property type="entry name" value="HisKA"/>
    <property type="match status" value="1"/>
</dbReference>
<dbReference type="InterPro" id="IPR015943">
    <property type="entry name" value="WD40/YVTN_repeat-like_dom_sf"/>
</dbReference>
<dbReference type="SMART" id="SM00388">
    <property type="entry name" value="HisKA"/>
    <property type="match status" value="1"/>
</dbReference>
<dbReference type="PROSITE" id="PS50110">
    <property type="entry name" value="RESPONSE_REGULATORY"/>
    <property type="match status" value="1"/>
</dbReference>
<protein>
    <recommendedName>
        <fullName evidence="2">histidine kinase</fullName>
        <ecNumber evidence="2">2.7.13.3</ecNumber>
    </recommendedName>
</protein>
<reference evidence="9" key="1">
    <citation type="submission" date="2021-01" db="EMBL/GenBank/DDBJ databases">
        <title>Modified the classification status of verrucomicrobia.</title>
        <authorList>
            <person name="Feng X."/>
        </authorList>
    </citation>
    <scope>NUCLEOTIDE SEQUENCE</scope>
    <source>
        <strain evidence="9">KCTC 13126</strain>
    </source>
</reference>
<evidence type="ECO:0000313" key="10">
    <source>
        <dbReference type="Proteomes" id="UP000617628"/>
    </source>
</evidence>
<dbReference type="Gene3D" id="1.10.287.130">
    <property type="match status" value="1"/>
</dbReference>
<dbReference type="InterPro" id="IPR003594">
    <property type="entry name" value="HATPase_dom"/>
</dbReference>
<name>A0A934S0R3_9BACT</name>
<dbReference type="EMBL" id="JAENIL010000037">
    <property type="protein sequence ID" value="MBK1878879.1"/>
    <property type="molecule type" value="Genomic_DNA"/>
</dbReference>
<evidence type="ECO:0000256" key="6">
    <source>
        <dbReference type="SAM" id="SignalP"/>
    </source>
</evidence>
<dbReference type="InterPro" id="IPR022409">
    <property type="entry name" value="PKD/Chitinase_dom"/>
</dbReference>
<keyword evidence="10" id="KW-1185">Reference proteome</keyword>
<feature type="domain" description="Response regulatory" evidence="8">
    <location>
        <begin position="1101"/>
        <end position="1216"/>
    </location>
</feature>
<dbReference type="CDD" id="cd16922">
    <property type="entry name" value="HATPase_EvgS-ArcB-TorS-like"/>
    <property type="match status" value="1"/>
</dbReference>
<evidence type="ECO:0000256" key="2">
    <source>
        <dbReference type="ARBA" id="ARBA00012438"/>
    </source>
</evidence>
<gene>
    <name evidence="9" type="ORF">JIN87_18495</name>
</gene>
<dbReference type="InterPro" id="IPR011006">
    <property type="entry name" value="CheY-like_superfamily"/>
</dbReference>
<evidence type="ECO:0000256" key="1">
    <source>
        <dbReference type="ARBA" id="ARBA00000085"/>
    </source>
</evidence>
<evidence type="ECO:0000313" key="9">
    <source>
        <dbReference type="EMBL" id="MBK1878879.1"/>
    </source>
</evidence>
<dbReference type="SMART" id="SM00089">
    <property type="entry name" value="PKD"/>
    <property type="match status" value="1"/>
</dbReference>
<dbReference type="SUPFAM" id="SSF52172">
    <property type="entry name" value="CheY-like"/>
    <property type="match status" value="1"/>
</dbReference>
<dbReference type="EC" id="2.7.13.3" evidence="2"/>
<dbReference type="SUPFAM" id="SSF55874">
    <property type="entry name" value="ATPase domain of HSP90 chaperone/DNA topoisomerase II/histidine kinase"/>
    <property type="match status" value="1"/>
</dbReference>
<dbReference type="PANTHER" id="PTHR43547:SF2">
    <property type="entry name" value="HYBRID SIGNAL TRANSDUCTION HISTIDINE KINASE C"/>
    <property type="match status" value="1"/>
</dbReference>
<dbReference type="PANTHER" id="PTHR43547">
    <property type="entry name" value="TWO-COMPONENT HISTIDINE KINASE"/>
    <property type="match status" value="1"/>
</dbReference>
<evidence type="ECO:0000256" key="4">
    <source>
        <dbReference type="PROSITE-ProRule" id="PRU00169"/>
    </source>
</evidence>
<dbReference type="SUPFAM" id="SSF47384">
    <property type="entry name" value="Homodimeric domain of signal transducing histidine kinase"/>
    <property type="match status" value="1"/>
</dbReference>
<keyword evidence="3 4" id="KW-0597">Phosphoprotein</keyword>
<dbReference type="Pfam" id="PF00072">
    <property type="entry name" value="Response_reg"/>
    <property type="match status" value="1"/>
</dbReference>
<feature type="chain" id="PRO_5037357719" description="histidine kinase" evidence="6">
    <location>
        <begin position="21"/>
        <end position="1218"/>
    </location>
</feature>
<feature type="domain" description="Histidine kinase" evidence="7">
    <location>
        <begin position="859"/>
        <end position="1077"/>
    </location>
</feature>
<dbReference type="Pfam" id="PF07495">
    <property type="entry name" value="Y_Y_Y"/>
    <property type="match status" value="1"/>
</dbReference>
<dbReference type="PRINTS" id="PR00344">
    <property type="entry name" value="BCTRLSENSOR"/>
</dbReference>
<sequence>MLLRIACLCGLLASTLPLSAQIKFNHLETDAPVHLVRTIHRDDYGYLWLGTAGEGLKRYDGYSFKTYTSDPERENTLSGRYIQDVLEDSQKNLWIAARSGLNRYDRKLDNFKRYTHSGANHNTLGRGPVQEMLLAKNGELWVLTRRSLNRFRPQTDNFQRHNFPNSSERDYFLTSLIEGEGNKIWVVGSDSHIWSFDREREEFTSSKLFPLSDNKSKKIRRDNRGRLWIASQGGGLYQFLPDEMKIAHIPINKDGTGISGGRTDDIAVHPDGTLLIPVNQAGLNLFDPETRTVRYQSFADGTGNGISSDGVNLVHIDYEGIIWLGHSRTGLDYHHPQLDQFITFKRGVSTPQSSITNHVIGAVAEDPDGNLLIGTDGGGLHLLDRTSNSIRKLELQIESGVIRQVAVDPQENLWVATWNAGIYYFQKKGDRYELDQEITQRFDEWKERGIWDIELDHKNRIWISGGFGKLSLYQTDGTPIPIQTESPTDRIPPNIVIEDTHPGGIFANGLDGMYRFDEETKTTKLFAKLPRPTAIRYEPKSQTYYIGTVYSGIHSYDTNGNHLKTYNILPGRLNRRVHAIEIANENAIWVSTESGLCHINTQTSDTQVYLGGDGLQGDQYFDMSSCKTRDGYLFFGGTSGFTGFHPDHITHNLTPPRVYIDEISLFGTPISPQTNPEILDSHPQFAQSLTLEHHQNHLQFGFTGISLVSPKKNKFAYKLEGFDSDWIYTSSDQRRATYTNLDPGSYTFRVKASNNDGIWNEQGAAIQVEIATPFWLRPSFLILSALLVSSLAYLAIRYREAALTREKAKLKAMVQEKTKQLSDHQEQLEATIDRRTSALKSAKEKAEESDRLKSQFLANLSHEIRTPLNAITGFAGFIADDSLDSSERSRYAEIINENSDSLLTLIGDILDFSKITSNQLKIIESPFSLNEFLDNIHSSHSIRENPNSVSHTLNNQLHKENLILVADRTRIKQVIDNLLTNAFKFTQSGTVELGAYCQESQICYYVKDSGPGIPEEERQIIFEKFVKREIDDLAARRGVGLGLAICKELTELMGGSLSVESEVGIGSTFTLSLPLRIAKDLSVTNLEGEDPQHDNEYRGKKILVIEDEQANYEFIDVSLQKLGIETDWAKDGREGLEKLRSTSEYDLVLLDIKMPGIDGFETLKEIRKINASINVIAQTAYALKTDEVKIRRAGFDGYIAKPIKQTELQVTLETSLGN</sequence>
<proteinExistence type="predicted"/>
<dbReference type="AlphaFoldDB" id="A0A934S0R3"/>
<keyword evidence="6" id="KW-0732">Signal</keyword>
<dbReference type="SUPFAM" id="SSF63829">
    <property type="entry name" value="Calcium-dependent phosphotriesterase"/>
    <property type="match status" value="2"/>
</dbReference>
<feature type="modified residue" description="4-aspartylphosphate" evidence="4">
    <location>
        <position position="1151"/>
    </location>
</feature>
<dbReference type="CDD" id="cd00146">
    <property type="entry name" value="PKD"/>
    <property type="match status" value="1"/>
</dbReference>